<dbReference type="Gramene" id="XM_028326792.1">
    <property type="protein sequence ID" value="XP_028182593.1"/>
    <property type="gene ID" value="LOC114369563"/>
</dbReference>
<dbReference type="InterPro" id="IPR032675">
    <property type="entry name" value="LRR_dom_sf"/>
</dbReference>
<dbReference type="PANTHER" id="PTHR32212:SF461">
    <property type="entry name" value="F-BOX DOMAIN-CONTAINING PROTEIN"/>
    <property type="match status" value="1"/>
</dbReference>
<dbReference type="Proteomes" id="UP000289340">
    <property type="component" value="Chromosome 10"/>
</dbReference>
<evidence type="ECO:0000313" key="3">
    <source>
        <dbReference type="Proteomes" id="UP000289340"/>
    </source>
</evidence>
<comment type="caution">
    <text evidence="2">The sequence shown here is derived from an EMBL/GenBank/DDBJ whole genome shotgun (WGS) entry which is preliminary data.</text>
</comment>
<organism evidence="2 3">
    <name type="scientific">Glycine soja</name>
    <name type="common">Wild soybean</name>
    <dbReference type="NCBI Taxonomy" id="3848"/>
    <lineage>
        <taxon>Eukaryota</taxon>
        <taxon>Viridiplantae</taxon>
        <taxon>Streptophyta</taxon>
        <taxon>Embryophyta</taxon>
        <taxon>Tracheophyta</taxon>
        <taxon>Spermatophyta</taxon>
        <taxon>Magnoliopsida</taxon>
        <taxon>eudicotyledons</taxon>
        <taxon>Gunneridae</taxon>
        <taxon>Pentapetalae</taxon>
        <taxon>rosids</taxon>
        <taxon>fabids</taxon>
        <taxon>Fabales</taxon>
        <taxon>Fabaceae</taxon>
        <taxon>Papilionoideae</taxon>
        <taxon>50 kb inversion clade</taxon>
        <taxon>NPAAA clade</taxon>
        <taxon>indigoferoid/millettioid clade</taxon>
        <taxon>Phaseoleae</taxon>
        <taxon>Glycine</taxon>
        <taxon>Glycine subgen. Soja</taxon>
    </lineage>
</organism>
<dbReference type="SUPFAM" id="SSF81383">
    <property type="entry name" value="F-box domain"/>
    <property type="match status" value="1"/>
</dbReference>
<dbReference type="AlphaFoldDB" id="A0A445INX5"/>
<dbReference type="InterPro" id="IPR001810">
    <property type="entry name" value="F-box_dom"/>
</dbReference>
<evidence type="ECO:0000259" key="1">
    <source>
        <dbReference type="PROSITE" id="PS50181"/>
    </source>
</evidence>
<reference evidence="2 3" key="1">
    <citation type="submission" date="2018-09" db="EMBL/GenBank/DDBJ databases">
        <title>A high-quality reference genome of wild soybean provides a powerful tool to mine soybean genomes.</title>
        <authorList>
            <person name="Xie M."/>
            <person name="Chung C.Y.L."/>
            <person name="Li M.-W."/>
            <person name="Wong F.-L."/>
            <person name="Chan T.-F."/>
            <person name="Lam H.-M."/>
        </authorList>
    </citation>
    <scope>NUCLEOTIDE SEQUENCE [LARGE SCALE GENOMIC DNA]</scope>
    <source>
        <strain evidence="3">cv. W05</strain>
        <tissue evidence="2">Hypocotyl of etiolated seedlings</tissue>
    </source>
</reference>
<protein>
    <submittedName>
        <fullName evidence="2">F-box/FBD/LRR-repeat protein</fullName>
    </submittedName>
</protein>
<dbReference type="CDD" id="cd22160">
    <property type="entry name" value="F-box_AtFBL13-like"/>
    <property type="match status" value="1"/>
</dbReference>
<sequence length="263" mass="30066">MIMTRSKTQQMKEDRLSGLPDEILFIIMSFIMIKDAVKTCILSKRWRNLWKFLPNLTLHSNDFRSHSVFFEFVSRILSCSDQNHTLHSLDFHGPFYGKPIVMTNLMGYAVYHNIQHLNINVPYNISLSARVFSCPSLKSLRISVSHNVLKRTRIPRSLELPSLLSLHLDNVIISADENGHAEPFSNCKMLNTLYIENCVLLPPHAFVGPKILFISNASLTSLTMNFVYTCSFTTVISTPKISSLAFDDPFWIVRGQKKENAEI</sequence>
<proteinExistence type="predicted"/>
<evidence type="ECO:0000313" key="2">
    <source>
        <dbReference type="EMBL" id="RZB87768.1"/>
    </source>
</evidence>
<dbReference type="SMART" id="SM00256">
    <property type="entry name" value="FBOX"/>
    <property type="match status" value="1"/>
</dbReference>
<dbReference type="Pfam" id="PF24758">
    <property type="entry name" value="LRR_At5g56370"/>
    <property type="match status" value="1"/>
</dbReference>
<accession>A0A445INX5</accession>
<dbReference type="EMBL" id="QZWG01000010">
    <property type="protein sequence ID" value="RZB87768.1"/>
    <property type="molecule type" value="Genomic_DNA"/>
</dbReference>
<dbReference type="Gene3D" id="1.20.1280.50">
    <property type="match status" value="1"/>
</dbReference>
<dbReference type="Pfam" id="PF00646">
    <property type="entry name" value="F-box"/>
    <property type="match status" value="1"/>
</dbReference>
<dbReference type="PANTHER" id="PTHR32212">
    <property type="entry name" value="CYCLIN-LIKE F-BOX"/>
    <property type="match status" value="1"/>
</dbReference>
<dbReference type="PROSITE" id="PS50181">
    <property type="entry name" value="FBOX"/>
    <property type="match status" value="1"/>
</dbReference>
<dbReference type="InterPro" id="IPR055411">
    <property type="entry name" value="LRR_FXL15/At3g58940/PEG3-like"/>
</dbReference>
<feature type="domain" description="F-box" evidence="1">
    <location>
        <begin position="13"/>
        <end position="49"/>
    </location>
</feature>
<dbReference type="Gene3D" id="3.80.10.10">
    <property type="entry name" value="Ribonuclease Inhibitor"/>
    <property type="match status" value="1"/>
</dbReference>
<gene>
    <name evidence="2" type="ORF">D0Y65_027357</name>
</gene>
<name>A0A445INX5_GLYSO</name>
<dbReference type="SUPFAM" id="SSF52047">
    <property type="entry name" value="RNI-like"/>
    <property type="match status" value="1"/>
</dbReference>
<dbReference type="InterPro" id="IPR036047">
    <property type="entry name" value="F-box-like_dom_sf"/>
</dbReference>
<keyword evidence="3" id="KW-1185">Reference proteome</keyword>
<dbReference type="InterPro" id="IPR053781">
    <property type="entry name" value="F-box_AtFBL13-like"/>
</dbReference>